<dbReference type="PANTHER" id="PTHR42847:SF4">
    <property type="entry name" value="ALKANESULFONATE MONOOXYGENASE-RELATED"/>
    <property type="match status" value="1"/>
</dbReference>
<keyword evidence="2" id="KW-0288">FMN</keyword>
<dbReference type="AlphaFoldDB" id="A0A1H8VFP3"/>
<name>A0A1H8VFP3_9PSEU</name>
<evidence type="ECO:0000256" key="1">
    <source>
        <dbReference type="ARBA" id="ARBA00022630"/>
    </source>
</evidence>
<dbReference type="SUPFAM" id="SSF51679">
    <property type="entry name" value="Bacterial luciferase-like"/>
    <property type="match status" value="1"/>
</dbReference>
<keyword evidence="4 6" id="KW-0503">Monooxygenase</keyword>
<evidence type="ECO:0000256" key="2">
    <source>
        <dbReference type="ARBA" id="ARBA00022643"/>
    </source>
</evidence>
<feature type="domain" description="Luciferase-like" evidence="5">
    <location>
        <begin position="15"/>
        <end position="129"/>
    </location>
</feature>
<evidence type="ECO:0000256" key="4">
    <source>
        <dbReference type="ARBA" id="ARBA00023033"/>
    </source>
</evidence>
<evidence type="ECO:0000313" key="7">
    <source>
        <dbReference type="Proteomes" id="UP000198582"/>
    </source>
</evidence>
<dbReference type="GO" id="GO:0046306">
    <property type="term" value="P:alkanesulfonate catabolic process"/>
    <property type="evidence" value="ECO:0007669"/>
    <property type="project" value="TreeGrafter"/>
</dbReference>
<organism evidence="6 7">
    <name type="scientific">Amycolatopsis saalfeldensis</name>
    <dbReference type="NCBI Taxonomy" id="394193"/>
    <lineage>
        <taxon>Bacteria</taxon>
        <taxon>Bacillati</taxon>
        <taxon>Actinomycetota</taxon>
        <taxon>Actinomycetes</taxon>
        <taxon>Pseudonocardiales</taxon>
        <taxon>Pseudonocardiaceae</taxon>
        <taxon>Amycolatopsis</taxon>
    </lineage>
</organism>
<dbReference type="STRING" id="394193.SAMN04489732_10421"/>
<accession>A0A1H8VFP3</accession>
<sequence>MVAIDIGVGLPADVEGVTPAQLVRWARQAEDLGASTLACTDRVQYPSLESLLTLATVASVTTRARLMTSVLVAPLRAGNALFRKQIATLDRLSEHRLVLGIGVGRRQDDYAACGVDFSRRGRILDDQLDAGFPSVAGMPGERLLFGGNSQATVGRVVRHGGGWIAAAGLGAWDRTAALATEVRAAWAEARKPGAPRLVAMIYAAAGPRAREDADRHLHRYYSFLGAERAAELASHVVTDSGRLVETRDRIAEAGFSELLLLPTSAEPEHLEALRAAVG</sequence>
<dbReference type="Pfam" id="PF00296">
    <property type="entry name" value="Bac_luciferase"/>
    <property type="match status" value="1"/>
</dbReference>
<evidence type="ECO:0000259" key="5">
    <source>
        <dbReference type="Pfam" id="PF00296"/>
    </source>
</evidence>
<reference evidence="6 7" key="1">
    <citation type="submission" date="2016-10" db="EMBL/GenBank/DDBJ databases">
        <authorList>
            <person name="de Groot N.N."/>
        </authorList>
    </citation>
    <scope>NUCLEOTIDE SEQUENCE [LARGE SCALE GENOMIC DNA]</scope>
    <source>
        <strain evidence="6 7">DSM 44993</strain>
    </source>
</reference>
<keyword evidence="7" id="KW-1185">Reference proteome</keyword>
<evidence type="ECO:0000256" key="3">
    <source>
        <dbReference type="ARBA" id="ARBA00023002"/>
    </source>
</evidence>
<dbReference type="InterPro" id="IPR050172">
    <property type="entry name" value="SsuD_RutA_monooxygenase"/>
</dbReference>
<evidence type="ECO:0000313" key="6">
    <source>
        <dbReference type="EMBL" id="SEP14211.1"/>
    </source>
</evidence>
<keyword evidence="1" id="KW-0285">Flavoprotein</keyword>
<dbReference type="PANTHER" id="PTHR42847">
    <property type="entry name" value="ALKANESULFONATE MONOOXYGENASE"/>
    <property type="match status" value="1"/>
</dbReference>
<keyword evidence="3" id="KW-0560">Oxidoreductase</keyword>
<dbReference type="Gene3D" id="3.20.20.30">
    <property type="entry name" value="Luciferase-like domain"/>
    <property type="match status" value="2"/>
</dbReference>
<dbReference type="InterPro" id="IPR036661">
    <property type="entry name" value="Luciferase-like_sf"/>
</dbReference>
<dbReference type="GO" id="GO:0008726">
    <property type="term" value="F:alkanesulfonate monooxygenase activity"/>
    <property type="evidence" value="ECO:0007669"/>
    <property type="project" value="TreeGrafter"/>
</dbReference>
<proteinExistence type="predicted"/>
<gene>
    <name evidence="6" type="ORF">SAMN04489732_10421</name>
</gene>
<dbReference type="Proteomes" id="UP000198582">
    <property type="component" value="Unassembled WGS sequence"/>
</dbReference>
<protein>
    <submittedName>
        <fullName evidence="6">Flavin-dependent oxidoreductase, luciferase family (Includes alkanesulfonate monooxygenase SsuD and methylene tetrahydromethanopterin reductase)</fullName>
    </submittedName>
</protein>
<dbReference type="EMBL" id="FOEF01000004">
    <property type="protein sequence ID" value="SEP14211.1"/>
    <property type="molecule type" value="Genomic_DNA"/>
</dbReference>
<dbReference type="InterPro" id="IPR011251">
    <property type="entry name" value="Luciferase-like_dom"/>
</dbReference>